<evidence type="ECO:0000256" key="5">
    <source>
        <dbReference type="ARBA" id="ARBA00022840"/>
    </source>
</evidence>
<dbReference type="InterPro" id="IPR007860">
    <property type="entry name" value="DNA_mmatch_repair_MutS_con_dom"/>
</dbReference>
<protein>
    <recommendedName>
        <fullName evidence="9">DNA mismatch repair protein</fullName>
    </recommendedName>
</protein>
<comment type="function">
    <text evidence="9 10">Component of the post-replicative DNA mismatch repair system (MMR).</text>
</comment>
<dbReference type="SUPFAM" id="SSF55271">
    <property type="entry name" value="DNA repair protein MutS, domain I"/>
    <property type="match status" value="1"/>
</dbReference>
<dbReference type="Pfam" id="PF05192">
    <property type="entry name" value="MutS_III"/>
    <property type="match status" value="1"/>
</dbReference>
<keyword evidence="3 9" id="KW-0547">Nucleotide-binding</keyword>
<dbReference type="InterPro" id="IPR027417">
    <property type="entry name" value="P-loop_NTPase"/>
</dbReference>
<dbReference type="Gene3D" id="3.40.50.300">
    <property type="entry name" value="P-loop containing nucleotide triphosphate hydrolases"/>
    <property type="match status" value="1"/>
</dbReference>
<keyword evidence="5 9" id="KW-0067">ATP-binding</keyword>
<dbReference type="FunFam" id="3.40.50.300:FF:002130">
    <property type="entry name" value="DNA mismatch repair protein MSH3"/>
    <property type="match status" value="1"/>
</dbReference>
<dbReference type="SUPFAM" id="SSF52540">
    <property type="entry name" value="P-loop containing nucleoside triphosphate hydrolases"/>
    <property type="match status" value="1"/>
</dbReference>
<feature type="region of interest" description="Disordered" evidence="11">
    <location>
        <begin position="15"/>
        <end position="70"/>
    </location>
</feature>
<keyword evidence="7 9" id="KW-0234">DNA repair</keyword>
<evidence type="ECO:0000256" key="6">
    <source>
        <dbReference type="ARBA" id="ARBA00023125"/>
    </source>
</evidence>
<dbReference type="SMART" id="SM00534">
    <property type="entry name" value="MUTSac"/>
    <property type="match status" value="1"/>
</dbReference>
<evidence type="ECO:0000256" key="4">
    <source>
        <dbReference type="ARBA" id="ARBA00022763"/>
    </source>
</evidence>
<dbReference type="SUPFAM" id="SSF53150">
    <property type="entry name" value="DNA repair protein MutS, domain II"/>
    <property type="match status" value="1"/>
</dbReference>
<dbReference type="InterPro" id="IPR007861">
    <property type="entry name" value="DNA_mismatch_repair_MutS_clamp"/>
</dbReference>
<dbReference type="GO" id="GO:0006312">
    <property type="term" value="P:mitotic recombination"/>
    <property type="evidence" value="ECO:0007669"/>
    <property type="project" value="TreeGrafter"/>
</dbReference>
<dbReference type="InterPro" id="IPR036678">
    <property type="entry name" value="MutS_con_dom_sf"/>
</dbReference>
<evidence type="ECO:0000256" key="1">
    <source>
        <dbReference type="ARBA" id="ARBA00004123"/>
    </source>
</evidence>
<name>A0A4S8JEB7_MUSBA</name>
<dbReference type="PROSITE" id="PS00486">
    <property type="entry name" value="DNA_MISMATCH_REPAIR_2"/>
    <property type="match status" value="1"/>
</dbReference>
<evidence type="ECO:0000256" key="9">
    <source>
        <dbReference type="PIRNR" id="PIRNR037677"/>
    </source>
</evidence>
<dbReference type="Gene3D" id="1.10.1420.10">
    <property type="match status" value="1"/>
</dbReference>
<evidence type="ECO:0000256" key="8">
    <source>
        <dbReference type="ARBA" id="ARBA00023242"/>
    </source>
</evidence>
<reference evidence="13 14" key="1">
    <citation type="journal article" date="2019" name="Nat. Plants">
        <title>Genome sequencing of Musa balbisiana reveals subgenome evolution and function divergence in polyploid bananas.</title>
        <authorList>
            <person name="Yao X."/>
        </authorList>
    </citation>
    <scope>NUCLEOTIDE SEQUENCE [LARGE SCALE GENOMIC DNA]</scope>
    <source>
        <strain evidence="14">cv. DH-PKW</strain>
        <tissue evidence="13">Leaves</tissue>
    </source>
</reference>
<evidence type="ECO:0000313" key="13">
    <source>
        <dbReference type="EMBL" id="THU60233.1"/>
    </source>
</evidence>
<feature type="compositionally biased region" description="Low complexity" evidence="11">
    <location>
        <begin position="87"/>
        <end position="106"/>
    </location>
</feature>
<dbReference type="InterPro" id="IPR007695">
    <property type="entry name" value="DNA_mismatch_repair_MutS-lik_N"/>
</dbReference>
<dbReference type="Gene3D" id="6.10.140.80">
    <property type="match status" value="1"/>
</dbReference>
<comment type="similarity">
    <text evidence="2">Belongs to the DNA mismatch repair MutS family. MSH3 subfamily.</text>
</comment>
<dbReference type="InterPro" id="IPR017261">
    <property type="entry name" value="DNA_mismatch_repair_MutS/MSH"/>
</dbReference>
<evidence type="ECO:0000256" key="3">
    <source>
        <dbReference type="ARBA" id="ARBA00022741"/>
    </source>
</evidence>
<proteinExistence type="inferred from homology"/>
<dbReference type="FunFam" id="1.10.1420.10:FF:000004">
    <property type="entry name" value="DNA mismatch repair protein Msh3"/>
    <property type="match status" value="1"/>
</dbReference>
<dbReference type="Pfam" id="PF01624">
    <property type="entry name" value="MutS_I"/>
    <property type="match status" value="1"/>
</dbReference>
<feature type="domain" description="DNA mismatch repair proteins mutS family" evidence="12">
    <location>
        <begin position="858"/>
        <end position="874"/>
    </location>
</feature>
<dbReference type="Gene3D" id="3.40.1170.10">
    <property type="entry name" value="DNA repair protein MutS, domain I"/>
    <property type="match status" value="1"/>
</dbReference>
<dbReference type="GO" id="GO:0005524">
    <property type="term" value="F:ATP binding"/>
    <property type="evidence" value="ECO:0007669"/>
    <property type="project" value="UniProtKB-UniRule"/>
</dbReference>
<dbReference type="GO" id="GO:0140664">
    <property type="term" value="F:ATP-dependent DNA damage sensor activity"/>
    <property type="evidence" value="ECO:0007669"/>
    <property type="project" value="InterPro"/>
</dbReference>
<dbReference type="EMBL" id="PYDT01000005">
    <property type="protein sequence ID" value="THU60233.1"/>
    <property type="molecule type" value="Genomic_DNA"/>
</dbReference>
<keyword evidence="6 9" id="KW-0238">DNA-binding</keyword>
<dbReference type="InterPro" id="IPR016151">
    <property type="entry name" value="DNA_mismatch_repair_MutS_N"/>
</dbReference>
<evidence type="ECO:0000256" key="10">
    <source>
        <dbReference type="RuleBase" id="RU003756"/>
    </source>
</evidence>
<keyword evidence="14" id="KW-1185">Reference proteome</keyword>
<evidence type="ECO:0000313" key="14">
    <source>
        <dbReference type="Proteomes" id="UP000317650"/>
    </source>
</evidence>
<dbReference type="Gene3D" id="3.30.420.110">
    <property type="entry name" value="MutS, connector domain"/>
    <property type="match status" value="1"/>
</dbReference>
<accession>A0A4S8JEB7</accession>
<evidence type="ECO:0000256" key="2">
    <source>
        <dbReference type="ARBA" id="ARBA00007094"/>
    </source>
</evidence>
<dbReference type="GO" id="GO:0030983">
    <property type="term" value="F:mismatched DNA binding"/>
    <property type="evidence" value="ECO:0007669"/>
    <property type="project" value="UniProtKB-UniRule"/>
</dbReference>
<dbReference type="GO" id="GO:0005634">
    <property type="term" value="C:nucleus"/>
    <property type="evidence" value="ECO:0007669"/>
    <property type="project" value="UniProtKB-SubCell"/>
</dbReference>
<dbReference type="Pfam" id="PF05190">
    <property type="entry name" value="MutS_IV"/>
    <property type="match status" value="1"/>
</dbReference>
<dbReference type="STRING" id="52838.A0A4S8JEB7"/>
<dbReference type="InterPro" id="IPR045076">
    <property type="entry name" value="MutS"/>
</dbReference>
<dbReference type="Pfam" id="PF00488">
    <property type="entry name" value="MutS_V"/>
    <property type="match status" value="1"/>
</dbReference>
<dbReference type="PANTHER" id="PTHR11361">
    <property type="entry name" value="DNA MISMATCH REPAIR PROTEIN MUTS FAMILY MEMBER"/>
    <property type="match status" value="1"/>
</dbReference>
<feature type="region of interest" description="Disordered" evidence="11">
    <location>
        <begin position="87"/>
        <end position="112"/>
    </location>
</feature>
<evidence type="ECO:0000256" key="11">
    <source>
        <dbReference type="SAM" id="MobiDB-lite"/>
    </source>
</evidence>
<dbReference type="InterPro" id="IPR036187">
    <property type="entry name" value="DNA_mismatch_repair_MutS_sf"/>
</dbReference>
<dbReference type="GO" id="GO:0006298">
    <property type="term" value="P:mismatch repair"/>
    <property type="evidence" value="ECO:0007669"/>
    <property type="project" value="InterPro"/>
</dbReference>
<dbReference type="FunFam" id="3.30.420.110:FF:000010">
    <property type="entry name" value="DNA mismatch repair protein"/>
    <property type="match status" value="1"/>
</dbReference>
<dbReference type="Proteomes" id="UP000317650">
    <property type="component" value="Chromosome 7"/>
</dbReference>
<comment type="caution">
    <text evidence="13">The sequence shown here is derived from an EMBL/GenBank/DDBJ whole genome shotgun (WGS) entry which is preliminary data.</text>
</comment>
<dbReference type="InterPro" id="IPR000432">
    <property type="entry name" value="DNA_mismatch_repair_MutS_C"/>
</dbReference>
<dbReference type="PIRSF" id="PIRSF037677">
    <property type="entry name" value="DNA_mis_repair_Msh6"/>
    <property type="match status" value="1"/>
</dbReference>
<evidence type="ECO:0000256" key="7">
    <source>
        <dbReference type="ARBA" id="ARBA00023204"/>
    </source>
</evidence>
<organism evidence="13 14">
    <name type="scientific">Musa balbisiana</name>
    <name type="common">Banana</name>
    <dbReference type="NCBI Taxonomy" id="52838"/>
    <lineage>
        <taxon>Eukaryota</taxon>
        <taxon>Viridiplantae</taxon>
        <taxon>Streptophyta</taxon>
        <taxon>Embryophyta</taxon>
        <taxon>Tracheophyta</taxon>
        <taxon>Spermatophyta</taxon>
        <taxon>Magnoliopsida</taxon>
        <taxon>Liliopsida</taxon>
        <taxon>Zingiberales</taxon>
        <taxon>Musaceae</taxon>
        <taxon>Musa</taxon>
    </lineage>
</organism>
<dbReference type="SUPFAM" id="SSF48334">
    <property type="entry name" value="DNA repair protein MutS, domain III"/>
    <property type="match status" value="1"/>
</dbReference>
<sequence length="1117" mass="122727">MIPLRLSRFKFIMIPSSASPPSQPKPSPRISATVSFSPSAKRRLQTLTPSPPPKPKKSTPPSPQSPAAIPPSNPFLHRRFLSKLLDLSSPSSSSSSSSSAAAAKPLPQNPSYTPLEQQVLDLKSKYPDVLLMIEVGYKYRFFGEDAEIAARVLGIFAHVDRNFLTASIPTFRLHFHVRRLVAAGYKVGVVKQTETAVIKAHGSNRLGPFSRGLSALYTRSTIEAAEDMGGARDEAVSISGSNYLACVVEKELVPGSVHLEGRFAVRIGIIAVEVSTGDVVHGEFNDDSIRTGLEAVLISLSPAEILLGEPLSAATEKLLLAYAGPTSSVRVERASRDCYSDGGALVEVISLYETTDDNVLVAVNDTENGDRREEGYNRPTIEKIMAMPELPIQALALTIRYLRDFGLERIVGSTASFRPISSNFEMTLSANALHQLEVFQVLANNSDGSSEGSLFQVMNHTCTAYGSRLFKHWVTHPLCDRNSILARLDAVSEIAESMGSCKGSQMEMELGVENHSDAFRQSELSEVVSSVLTMLGKSPDVQRGISRIFHRTSTAAEFIGVVHAILTSGKQLQKLYVESDAADQGDMLNLFISCTNQFPEIGRGHIAVQLAKEKLDLLIVQYRKQLGVRNLEFMSVSGKTHMIELPADLRVPSNWVKVSSTKRTIRYHPPEVLAALDELLLAREELAVACRTTWDNFLMSFGKYYPQFQAAVQALAALDCLHSLAILSRNENYVRPVFVHDDEPSQIHISSGRHPVLESILGDNFVPNDTELHADGEYCQIVTGPNMGGKSCYIRQVALIAIMAQVGSFVPASLVKMHVLDGIYTRMGASDSIQQGISTFFEELTEASQILHNCSSRSLVIVDELGRGTSTYDGVAIAYATLQYFLKQKKCLVLFVTHYPKILDIQKEFKSSVGAYHVSYLTSQKPLEITESESISSADKCCHKEVTFLYKLVRGASDKSFGLNVAKLAQLPASCIARAAVMAAKLESEVSERLASKEGRLIKVASQNENLDHSSELSEFCKEQEDFADLAKGCQKVLFYMMSALNEAEPVNMLCSLKNARDIASKSIDHTRDMLPLSFIPTKRRHEVGFNDYKSSYHPTTMPRSLEKSTYNTLGAN</sequence>
<dbReference type="InterPro" id="IPR007696">
    <property type="entry name" value="DNA_mismatch_repair_MutS_core"/>
</dbReference>
<dbReference type="AlphaFoldDB" id="A0A4S8JEB7"/>
<keyword evidence="8" id="KW-0539">Nucleus</keyword>
<feature type="compositionally biased region" description="Pro residues" evidence="11">
    <location>
        <begin position="49"/>
        <end position="70"/>
    </location>
</feature>
<dbReference type="Pfam" id="PF05188">
    <property type="entry name" value="MutS_II"/>
    <property type="match status" value="1"/>
</dbReference>
<dbReference type="FunFam" id="3.40.1170.10:FF:000004">
    <property type="entry name" value="DNA mismatch repair protein"/>
    <property type="match status" value="1"/>
</dbReference>
<evidence type="ECO:0000259" key="12">
    <source>
        <dbReference type="PROSITE" id="PS00486"/>
    </source>
</evidence>
<dbReference type="CDD" id="cd03287">
    <property type="entry name" value="ABC_MSH3_euk"/>
    <property type="match status" value="1"/>
</dbReference>
<comment type="subcellular location">
    <subcellularLocation>
        <location evidence="1">Nucleus</location>
    </subcellularLocation>
</comment>
<dbReference type="SMART" id="SM00533">
    <property type="entry name" value="MUTSd"/>
    <property type="match status" value="1"/>
</dbReference>
<dbReference type="PANTHER" id="PTHR11361:SF122">
    <property type="entry name" value="DNA MISMATCH REPAIR PROTEIN MSH3"/>
    <property type="match status" value="1"/>
</dbReference>
<gene>
    <name evidence="13" type="ORF">C4D60_Mb07t10480</name>
</gene>
<keyword evidence="4 9" id="KW-0227">DNA damage</keyword>